<keyword evidence="2" id="KW-1133">Transmembrane helix</keyword>
<evidence type="ECO:0000313" key="3">
    <source>
        <dbReference type="EMBL" id="KAL1801681.1"/>
    </source>
</evidence>
<evidence type="ECO:0000256" key="2">
    <source>
        <dbReference type="SAM" id="Phobius"/>
    </source>
</evidence>
<dbReference type="GeneID" id="96082345"/>
<keyword evidence="2" id="KW-0472">Membrane</keyword>
<sequence length="424" mass="46169">MRLGYLGLGAQDKVQTFTANDYVAGHDLSYNLYSGKLYADGMISLYPYLLHVGSAAFDYPGSLVFDGYNKGRVIGPPTSFRDPQVVDLLDIGIGVEHGESPFEVDNMQDLLVADAGETGVAQKVRIDPRSPYLSLPDNTCEGLAKVLPITYDATTRYYLWKTDDSAYEKIVTSPAYLSFTFPPGSGASLNVTIEVPFALLNLTLDVPVVDKPTPYFPCHAYTRDPDNEEDHDKLGRAFLQAAYLGRNWASQMTWLGQAPGPGATGQGLGDQLLEIADGATTLEYWDSEETNYFNQSWTGHWSVVDSARPESSPNDTDIHTTASSSTSSTGLSTGTKAGIGIGAAAAGLALFVISILLWRRRKQGDMVAPSDFVHPPEQHLYGSLMPPEYGQSEKDKNGMLPETQEMHTVPEPQELPATSEPRPK</sequence>
<name>A0ABR3V0Z9_9PLEO</name>
<feature type="region of interest" description="Disordered" evidence="1">
    <location>
        <begin position="383"/>
        <end position="424"/>
    </location>
</feature>
<gene>
    <name evidence="3" type="ORF">ACET3X_002023</name>
</gene>
<evidence type="ECO:0008006" key="5">
    <source>
        <dbReference type="Google" id="ProtNLM"/>
    </source>
</evidence>
<reference evidence="3 4" key="1">
    <citation type="submission" date="2024-09" db="EMBL/GenBank/DDBJ databases">
        <title>T2T genomes of carrot and Alternaria dauci and their utility for understanding host-pathogen interaction during carrot leaf blight disease.</title>
        <authorList>
            <person name="Liu W."/>
            <person name="Xu S."/>
            <person name="Ou C."/>
            <person name="Liu X."/>
            <person name="Zhuang F."/>
            <person name="Deng X.W."/>
        </authorList>
    </citation>
    <scope>NUCLEOTIDE SEQUENCE [LARGE SCALE GENOMIC DNA]</scope>
    <source>
        <strain evidence="3 4">A2016</strain>
    </source>
</reference>
<feature type="region of interest" description="Disordered" evidence="1">
    <location>
        <begin position="304"/>
        <end position="332"/>
    </location>
</feature>
<dbReference type="Proteomes" id="UP001578633">
    <property type="component" value="Chromosome 1"/>
</dbReference>
<dbReference type="RefSeq" id="XP_069312265.1">
    <property type="nucleotide sequence ID" value="XM_069447380.1"/>
</dbReference>
<dbReference type="SUPFAM" id="SSF50630">
    <property type="entry name" value="Acid proteases"/>
    <property type="match status" value="1"/>
</dbReference>
<evidence type="ECO:0000256" key="1">
    <source>
        <dbReference type="SAM" id="MobiDB-lite"/>
    </source>
</evidence>
<organism evidence="3 4">
    <name type="scientific">Alternaria dauci</name>
    <dbReference type="NCBI Taxonomy" id="48095"/>
    <lineage>
        <taxon>Eukaryota</taxon>
        <taxon>Fungi</taxon>
        <taxon>Dikarya</taxon>
        <taxon>Ascomycota</taxon>
        <taxon>Pezizomycotina</taxon>
        <taxon>Dothideomycetes</taxon>
        <taxon>Pleosporomycetidae</taxon>
        <taxon>Pleosporales</taxon>
        <taxon>Pleosporineae</taxon>
        <taxon>Pleosporaceae</taxon>
        <taxon>Alternaria</taxon>
        <taxon>Alternaria sect. Porri</taxon>
    </lineage>
</organism>
<keyword evidence="2" id="KW-0812">Transmembrane</keyword>
<feature type="compositionally biased region" description="Low complexity" evidence="1">
    <location>
        <begin position="320"/>
        <end position="332"/>
    </location>
</feature>
<feature type="transmembrane region" description="Helical" evidence="2">
    <location>
        <begin position="337"/>
        <end position="358"/>
    </location>
</feature>
<dbReference type="Gene3D" id="2.40.70.10">
    <property type="entry name" value="Acid Proteases"/>
    <property type="match status" value="1"/>
</dbReference>
<accession>A0ABR3V0Z9</accession>
<keyword evidence="4" id="KW-1185">Reference proteome</keyword>
<evidence type="ECO:0000313" key="4">
    <source>
        <dbReference type="Proteomes" id="UP001578633"/>
    </source>
</evidence>
<proteinExistence type="predicted"/>
<protein>
    <recommendedName>
        <fullName evidence="5">Peptidase A1 domain-containing protein</fullName>
    </recommendedName>
</protein>
<dbReference type="InterPro" id="IPR021109">
    <property type="entry name" value="Peptidase_aspartic_dom_sf"/>
</dbReference>
<dbReference type="EMBL" id="JBHGVX010000001">
    <property type="protein sequence ID" value="KAL1801681.1"/>
    <property type="molecule type" value="Genomic_DNA"/>
</dbReference>
<comment type="caution">
    <text evidence="3">The sequence shown here is derived from an EMBL/GenBank/DDBJ whole genome shotgun (WGS) entry which is preliminary data.</text>
</comment>